<comment type="cofactor">
    <cofactor evidence="8">
        <name>Zn(2+)</name>
        <dbReference type="ChEBI" id="CHEBI:29105"/>
    </cofactor>
</comment>
<evidence type="ECO:0000256" key="1">
    <source>
        <dbReference type="ARBA" id="ARBA00004141"/>
    </source>
</evidence>
<evidence type="ECO:0000256" key="4">
    <source>
        <dbReference type="ARBA" id="ARBA00022801"/>
    </source>
</evidence>
<evidence type="ECO:0000256" key="8">
    <source>
        <dbReference type="PIRSR" id="PIRSR608901-2"/>
    </source>
</evidence>
<feature type="binding site" evidence="8">
    <location>
        <position position="82"/>
    </location>
    <ligand>
        <name>Zn(2+)</name>
        <dbReference type="ChEBI" id="CHEBI:29105"/>
        <note>catalytic</note>
    </ligand>
</feature>
<evidence type="ECO:0000256" key="6">
    <source>
        <dbReference type="ARBA" id="ARBA00023136"/>
    </source>
</evidence>
<comment type="subcellular location">
    <subcellularLocation>
        <location evidence="1">Membrane</location>
        <topology evidence="1">Multi-pass membrane protein</topology>
    </subcellularLocation>
</comment>
<proteinExistence type="inferred from homology"/>
<keyword evidence="4" id="KW-0378">Hydrolase</keyword>
<dbReference type="PANTHER" id="PTHR46187:SF3">
    <property type="entry name" value="ALKALINE CERAMIDASE 3"/>
    <property type="match status" value="1"/>
</dbReference>
<feature type="transmembrane region" description="Helical" evidence="9">
    <location>
        <begin position="242"/>
        <end position="261"/>
    </location>
</feature>
<comment type="caution">
    <text evidence="10">The sequence shown here is derived from an EMBL/GenBank/DDBJ whole genome shotgun (WGS) entry which is preliminary data.</text>
</comment>
<dbReference type="OrthoDB" id="187171at2759"/>
<accession>A0A014N4G2</accession>
<evidence type="ECO:0000313" key="11">
    <source>
        <dbReference type="Proteomes" id="UP000030151"/>
    </source>
</evidence>
<evidence type="ECO:0000256" key="5">
    <source>
        <dbReference type="ARBA" id="ARBA00022989"/>
    </source>
</evidence>
<dbReference type="HOGENOM" id="CLU_063293_2_0_1"/>
<name>A0A014N4G2_9HYPO</name>
<keyword evidence="7" id="KW-0106">Calcium</keyword>
<dbReference type="Proteomes" id="UP000030151">
    <property type="component" value="Unassembled WGS sequence"/>
</dbReference>
<feature type="binding site" evidence="8">
    <location>
        <position position="245"/>
    </location>
    <ligand>
        <name>Zn(2+)</name>
        <dbReference type="ChEBI" id="CHEBI:29105"/>
        <note>catalytic</note>
    </ligand>
</feature>
<dbReference type="GO" id="GO:0046872">
    <property type="term" value="F:metal ion binding"/>
    <property type="evidence" value="ECO:0007669"/>
    <property type="project" value="UniProtKB-KW"/>
</dbReference>
<evidence type="ECO:0000256" key="9">
    <source>
        <dbReference type="SAM" id="Phobius"/>
    </source>
</evidence>
<feature type="binding site" evidence="7">
    <location>
        <position position="35"/>
    </location>
    <ligand>
        <name>Ca(2+)</name>
        <dbReference type="ChEBI" id="CHEBI:29108"/>
    </ligand>
</feature>
<feature type="transmembrane region" description="Helical" evidence="9">
    <location>
        <begin position="97"/>
        <end position="114"/>
    </location>
</feature>
<dbReference type="InterPro" id="IPR008901">
    <property type="entry name" value="ACER"/>
</dbReference>
<evidence type="ECO:0000256" key="3">
    <source>
        <dbReference type="ARBA" id="ARBA00022692"/>
    </source>
</evidence>
<organism evidence="10 11">
    <name type="scientific">Metarhizium robertsii</name>
    <dbReference type="NCBI Taxonomy" id="568076"/>
    <lineage>
        <taxon>Eukaryota</taxon>
        <taxon>Fungi</taxon>
        <taxon>Dikarya</taxon>
        <taxon>Ascomycota</taxon>
        <taxon>Pezizomycotina</taxon>
        <taxon>Sordariomycetes</taxon>
        <taxon>Hypocreomycetidae</taxon>
        <taxon>Hypocreales</taxon>
        <taxon>Clavicipitaceae</taxon>
        <taxon>Metarhizium</taxon>
    </lineage>
</organism>
<keyword evidence="7" id="KW-0479">Metal-binding</keyword>
<gene>
    <name evidence="10" type="ORF">X797_005715</name>
</gene>
<keyword evidence="8" id="KW-0862">Zinc</keyword>
<evidence type="ECO:0000313" key="10">
    <source>
        <dbReference type="EMBL" id="EXV01142.1"/>
    </source>
</evidence>
<feature type="transmembrane region" description="Helical" evidence="9">
    <location>
        <begin position="185"/>
        <end position="213"/>
    </location>
</feature>
<keyword evidence="6 9" id="KW-0472">Membrane</keyword>
<dbReference type="GO" id="GO:0046514">
    <property type="term" value="P:ceramide catabolic process"/>
    <property type="evidence" value="ECO:0007669"/>
    <property type="project" value="TreeGrafter"/>
</dbReference>
<keyword evidence="5 9" id="KW-1133">Transmembrane helix</keyword>
<dbReference type="AlphaFoldDB" id="A0A014N4G2"/>
<comment type="similarity">
    <text evidence="2">Belongs to the alkaline ceramidase family.</text>
</comment>
<feature type="binding site" evidence="7">
    <location>
        <position position="46"/>
    </location>
    <ligand>
        <name>Ca(2+)</name>
        <dbReference type="ChEBI" id="CHEBI:29108"/>
    </ligand>
</feature>
<feature type="transmembrane region" description="Helical" evidence="9">
    <location>
        <begin position="63"/>
        <end position="85"/>
    </location>
</feature>
<dbReference type="Pfam" id="PF05875">
    <property type="entry name" value="Ceramidase"/>
    <property type="match status" value="1"/>
</dbReference>
<feature type="transmembrane region" description="Helical" evidence="9">
    <location>
        <begin position="121"/>
        <end position="140"/>
    </location>
</feature>
<dbReference type="GO" id="GO:0016811">
    <property type="term" value="F:hydrolase activity, acting on carbon-nitrogen (but not peptide) bonds, in linear amides"/>
    <property type="evidence" value="ECO:0007669"/>
    <property type="project" value="InterPro"/>
</dbReference>
<reference evidence="10 11" key="1">
    <citation type="submission" date="2014-02" db="EMBL/GenBank/DDBJ databases">
        <title>The genome sequence of the entomopathogenic fungus Metarhizium robertsii ARSEF 2575.</title>
        <authorList>
            <person name="Giuliano Garisto Donzelli B."/>
            <person name="Roe B.A."/>
            <person name="Macmil S.L."/>
            <person name="Krasnoff S.B."/>
            <person name="Gibson D.M."/>
        </authorList>
    </citation>
    <scope>NUCLEOTIDE SEQUENCE [LARGE SCALE GENOMIC DNA]</scope>
    <source>
        <strain evidence="10 11">ARSEF 2575</strain>
    </source>
</reference>
<dbReference type="PANTHER" id="PTHR46187">
    <property type="entry name" value="ALKALINE CERAMIDASE 3"/>
    <property type="match status" value="1"/>
</dbReference>
<dbReference type="EMBL" id="JELW01000009">
    <property type="protein sequence ID" value="EXV01142.1"/>
    <property type="molecule type" value="Genomic_DNA"/>
</dbReference>
<dbReference type="GO" id="GO:0005789">
    <property type="term" value="C:endoplasmic reticulum membrane"/>
    <property type="evidence" value="ECO:0007669"/>
    <property type="project" value="TreeGrafter"/>
</dbReference>
<evidence type="ECO:0000256" key="2">
    <source>
        <dbReference type="ARBA" id="ARBA00009780"/>
    </source>
</evidence>
<evidence type="ECO:0000256" key="7">
    <source>
        <dbReference type="PIRSR" id="PIRSR608901-1"/>
    </source>
</evidence>
<feature type="binding site" evidence="8">
    <location>
        <position position="241"/>
    </location>
    <ligand>
        <name>Zn(2+)</name>
        <dbReference type="ChEBI" id="CHEBI:29105"/>
        <note>catalytic</note>
    </ligand>
</feature>
<keyword evidence="3 9" id="KW-0812">Transmembrane</keyword>
<dbReference type="GO" id="GO:0046513">
    <property type="term" value="P:ceramide biosynthetic process"/>
    <property type="evidence" value="ECO:0007669"/>
    <property type="project" value="TreeGrafter"/>
</dbReference>
<protein>
    <submittedName>
        <fullName evidence="10">Ceramidase</fullName>
    </submittedName>
</protein>
<sequence>MASSVMSFFKDWSVPYPEAGHGFWGEQTSTLNFCEEDYVLSFYCAELCNVSVRNCYRESHPTIFLIAYLGYIIVGLGSVSFHATLKCTNDPVQLVDELGMIYTTCLMIYASFAVSRSRVFAVKLGVGLTTLAVFITLYYHATKDPAFHQAAYAVLTATVLIRSIWVMEVQVRPSLQAEDAARARYILKTICVILLSADPTPGLTVFLTGYAIWNLDNIFCSQLRGWRRQIGLPWAILLEGHGWWHLMTGLGMVTRLFGFLYKYDVGKAG</sequence>
<feature type="transmembrane region" description="Helical" evidence="9">
    <location>
        <begin position="146"/>
        <end position="165"/>
    </location>
</feature>